<keyword evidence="2" id="KW-0812">Transmembrane</keyword>
<protein>
    <recommendedName>
        <fullName evidence="5">Esterase</fullName>
    </recommendedName>
</protein>
<gene>
    <name evidence="3" type="ORF">AUCHE_16_01090</name>
</gene>
<dbReference type="Pfam" id="PF00756">
    <property type="entry name" value="Esterase"/>
    <property type="match status" value="1"/>
</dbReference>
<dbReference type="STRING" id="100225.SAMN05421595_2343"/>
<organism evidence="3 4">
    <name type="scientific">Austwickia chelonae NBRC 105200</name>
    <dbReference type="NCBI Taxonomy" id="1184607"/>
    <lineage>
        <taxon>Bacteria</taxon>
        <taxon>Bacillati</taxon>
        <taxon>Actinomycetota</taxon>
        <taxon>Actinomycetes</taxon>
        <taxon>Micrococcales</taxon>
        <taxon>Dermatophilaceae</taxon>
        <taxon>Austwickia</taxon>
    </lineage>
</organism>
<evidence type="ECO:0000313" key="4">
    <source>
        <dbReference type="Proteomes" id="UP000008495"/>
    </source>
</evidence>
<dbReference type="PANTHER" id="PTHR48098">
    <property type="entry name" value="ENTEROCHELIN ESTERASE-RELATED"/>
    <property type="match status" value="1"/>
</dbReference>
<dbReference type="EMBL" id="BAGZ01000016">
    <property type="protein sequence ID" value="GAB78689.1"/>
    <property type="molecule type" value="Genomic_DNA"/>
</dbReference>
<dbReference type="PANTHER" id="PTHR48098:SF1">
    <property type="entry name" value="DIACYLGLYCEROL ACYLTRANSFERASE_MYCOLYLTRANSFERASE AG85A"/>
    <property type="match status" value="1"/>
</dbReference>
<dbReference type="InterPro" id="IPR029058">
    <property type="entry name" value="AB_hydrolase_fold"/>
</dbReference>
<keyword evidence="2" id="KW-0472">Membrane</keyword>
<feature type="transmembrane region" description="Helical" evidence="2">
    <location>
        <begin position="37"/>
        <end position="59"/>
    </location>
</feature>
<dbReference type="eggNOG" id="COG0627">
    <property type="taxonomic scope" value="Bacteria"/>
</dbReference>
<comment type="caution">
    <text evidence="3">The sequence shown here is derived from an EMBL/GenBank/DDBJ whole genome shotgun (WGS) entry which is preliminary data.</text>
</comment>
<keyword evidence="4" id="KW-1185">Reference proteome</keyword>
<dbReference type="Proteomes" id="UP000008495">
    <property type="component" value="Unassembled WGS sequence"/>
</dbReference>
<evidence type="ECO:0000256" key="2">
    <source>
        <dbReference type="SAM" id="Phobius"/>
    </source>
</evidence>
<evidence type="ECO:0000313" key="3">
    <source>
        <dbReference type="EMBL" id="GAB78689.1"/>
    </source>
</evidence>
<feature type="transmembrane region" description="Helical" evidence="2">
    <location>
        <begin position="6"/>
        <end position="25"/>
    </location>
</feature>
<proteinExistence type="predicted"/>
<dbReference type="GO" id="GO:0016747">
    <property type="term" value="F:acyltransferase activity, transferring groups other than amino-acyl groups"/>
    <property type="evidence" value="ECO:0007669"/>
    <property type="project" value="TreeGrafter"/>
</dbReference>
<name>K6VPM6_9MICO</name>
<evidence type="ECO:0008006" key="5">
    <source>
        <dbReference type="Google" id="ProtNLM"/>
    </source>
</evidence>
<accession>K6VPM6</accession>
<sequence>MELTGTPFTVTVTTAAVVAFVLAIWGMPRLVGSWPRALLRIVSLACVNILVVLTVATHLNASNGWYSSWGDLVGAAPKQEESQAGDASKAASQKVEGAGTKHRVPTSFPPLPEPGQRKQTYTFKGPASGLTGEIVVVLPKSYEEPGSTKKYPVAEAFHGFPGTPSGWVSKMDAPKYLDEAVAAGKIRETLLVVPAITIPRGVDSECVNGPPGKAQMETWVSEDVPRFVRDRFRVEQGRDSWAALGYSVGGYCATLMGMHHSDTFGAVVSLGGYVKPDFATGAPWPAGSPLAARYDLVARLKEKTPPVAMYMQAGQRSPFWKDIKSFIDSAHDPMSLKSVVLLDTGHRWDVWQGEMPKVFAWMGSSIPGFRPQK</sequence>
<dbReference type="AlphaFoldDB" id="K6VPM6"/>
<reference evidence="3 4" key="1">
    <citation type="submission" date="2012-08" db="EMBL/GenBank/DDBJ databases">
        <title>Whole genome shotgun sequence of Austwickia chelonae NBRC 105200.</title>
        <authorList>
            <person name="Yoshida I."/>
            <person name="Hosoyama A."/>
            <person name="Tsuchikane K."/>
            <person name="Katsumata H."/>
            <person name="Ando Y."/>
            <person name="Ohji S."/>
            <person name="Hamada M."/>
            <person name="Tamura T."/>
            <person name="Yamazoe A."/>
            <person name="Yamazaki S."/>
            <person name="Fujita N."/>
        </authorList>
    </citation>
    <scope>NUCLEOTIDE SEQUENCE [LARGE SCALE GENOMIC DNA]</scope>
    <source>
        <strain evidence="3 4">NBRC 105200</strain>
    </source>
</reference>
<dbReference type="Gene3D" id="3.40.50.1820">
    <property type="entry name" value="alpha/beta hydrolase"/>
    <property type="match status" value="1"/>
</dbReference>
<dbReference type="InterPro" id="IPR000801">
    <property type="entry name" value="Esterase-like"/>
</dbReference>
<dbReference type="InterPro" id="IPR050583">
    <property type="entry name" value="Mycobacterial_A85_antigen"/>
</dbReference>
<dbReference type="SUPFAM" id="SSF53474">
    <property type="entry name" value="alpha/beta-Hydrolases"/>
    <property type="match status" value="1"/>
</dbReference>
<feature type="region of interest" description="Disordered" evidence="1">
    <location>
        <begin position="77"/>
        <end position="117"/>
    </location>
</feature>
<evidence type="ECO:0000256" key="1">
    <source>
        <dbReference type="SAM" id="MobiDB-lite"/>
    </source>
</evidence>
<keyword evidence="2" id="KW-1133">Transmembrane helix</keyword>